<evidence type="ECO:0000259" key="5">
    <source>
        <dbReference type="Pfam" id="PF12801"/>
    </source>
</evidence>
<feature type="transmembrane region" description="Helical" evidence="4">
    <location>
        <begin position="287"/>
        <end position="309"/>
    </location>
</feature>
<reference evidence="6 7" key="1">
    <citation type="submission" date="2019-02" db="EMBL/GenBank/DDBJ databases">
        <title>Genome analysis provides insights into bioremediation potentialities and Haloocin production by Natrinema altunense strain 4.1R isolated from Chott Douz in Tunisian desert.</title>
        <authorList>
            <person name="Najjari A."/>
            <person name="Youssef N."/>
            <person name="Ben Dhia O."/>
            <person name="Ferjani R."/>
            <person name="El Hidri D."/>
            <person name="Ouzari H.I."/>
            <person name="Cherif A."/>
        </authorList>
    </citation>
    <scope>NUCLEOTIDE SEQUENCE [LARGE SCALE GENOMIC DNA]</scope>
    <source>
        <strain evidence="6 7">4.1R</strain>
    </source>
</reference>
<gene>
    <name evidence="6" type="ORF">ELS17_17650</name>
</gene>
<feature type="transmembrane region" description="Helical" evidence="4">
    <location>
        <begin position="330"/>
        <end position="350"/>
    </location>
</feature>
<proteinExistence type="predicted"/>
<feature type="transmembrane region" description="Helical" evidence="4">
    <location>
        <begin position="114"/>
        <end position="137"/>
    </location>
</feature>
<dbReference type="PANTHER" id="PTHR30224">
    <property type="entry name" value="ELECTRON TRANSPORT PROTEIN"/>
    <property type="match status" value="1"/>
</dbReference>
<dbReference type="GO" id="GO:0005886">
    <property type="term" value="C:plasma membrane"/>
    <property type="evidence" value="ECO:0007669"/>
    <property type="project" value="UniProtKB-SubCell"/>
</dbReference>
<feature type="domain" description="4Fe-4S ferredoxin-type" evidence="5">
    <location>
        <begin position="150"/>
        <end position="188"/>
    </location>
</feature>
<dbReference type="AlphaFoldDB" id="A0A482XX11"/>
<evidence type="ECO:0000313" key="7">
    <source>
        <dbReference type="Proteomes" id="UP000292704"/>
    </source>
</evidence>
<protein>
    <submittedName>
        <fullName evidence="6">4Fe-4S binding protein</fullName>
    </submittedName>
</protein>
<feature type="transmembrane region" description="Helical" evidence="4">
    <location>
        <begin position="424"/>
        <end position="446"/>
    </location>
</feature>
<accession>A0A482XX11</accession>
<dbReference type="InterPro" id="IPR052378">
    <property type="entry name" value="NosR_regulator"/>
</dbReference>
<dbReference type="RefSeq" id="WP_130171728.1">
    <property type="nucleotide sequence ID" value="NZ_SHMR01000009.1"/>
</dbReference>
<evidence type="ECO:0000256" key="4">
    <source>
        <dbReference type="SAM" id="Phobius"/>
    </source>
</evidence>
<feature type="domain" description="4Fe-4S ferredoxin-type" evidence="5">
    <location>
        <begin position="64"/>
        <end position="99"/>
    </location>
</feature>
<keyword evidence="4" id="KW-1133">Transmembrane helix</keyword>
<dbReference type="PANTHER" id="PTHR30224:SF4">
    <property type="entry name" value="ELECTRON TRANSPORT PROTEIN YCCM-RELATED"/>
    <property type="match status" value="1"/>
</dbReference>
<evidence type="ECO:0000313" key="6">
    <source>
        <dbReference type="EMBL" id="RZH66494.1"/>
    </source>
</evidence>
<comment type="subcellular location">
    <subcellularLocation>
        <location evidence="1">Cell membrane</location>
    </subcellularLocation>
</comment>
<keyword evidence="2" id="KW-1003">Cell membrane</keyword>
<organism evidence="6 7">
    <name type="scientific">Natrinema altunense</name>
    <dbReference type="NCBI Taxonomy" id="222984"/>
    <lineage>
        <taxon>Archaea</taxon>
        <taxon>Methanobacteriati</taxon>
        <taxon>Methanobacteriota</taxon>
        <taxon>Stenosarchaea group</taxon>
        <taxon>Halobacteria</taxon>
        <taxon>Halobacteriales</taxon>
        <taxon>Natrialbaceae</taxon>
        <taxon>Natrinema</taxon>
    </lineage>
</organism>
<feature type="transmembrane region" description="Helical" evidence="4">
    <location>
        <begin position="379"/>
        <end position="403"/>
    </location>
</feature>
<dbReference type="Proteomes" id="UP000292704">
    <property type="component" value="Unassembled WGS sequence"/>
</dbReference>
<keyword evidence="4" id="KW-0812">Transmembrane</keyword>
<feature type="transmembrane region" description="Helical" evidence="4">
    <location>
        <begin position="149"/>
        <end position="167"/>
    </location>
</feature>
<feature type="transmembrane region" description="Helical" evidence="4">
    <location>
        <begin position="257"/>
        <end position="281"/>
    </location>
</feature>
<feature type="transmembrane region" description="Helical" evidence="4">
    <location>
        <begin position="65"/>
        <end position="93"/>
    </location>
</feature>
<dbReference type="Pfam" id="PF12801">
    <property type="entry name" value="Fer4_5"/>
    <property type="match status" value="2"/>
</dbReference>
<sequence>MTADRSSKRGITITKNRVVRFLLTNRNVQHAVNLLTVAVFFYALYRAAVGPTDSGQNFGSVVFFGFWWAPIMILSLLLFGRIWCYFCPLGAIVRFTQRFGLQRHFPMYTRSKRVAFGLPLSILSLTTLTFVLARWGMADLGVSYMPRRVPYYWLAIVGVAVVVSLVYQRQAFCRYVCPATGVMSVTAKFSPLEVAQNKDTGVTCATLEYKSDYLSTDRRCTACMKCTSEQPDEDVELRFRWPGATVITERIPLVDEAIIALVIWGAIPINFVLGSAILTALGGQLPGLLVSTTAYLASVVAALVGFAVANKLASDWSGLDWEPSFTKFGLSYAPLGLMWALGDFVIAGLLENGGHTVNVVAQGLGIPLSLPPGASAGIVSAWVSFFVTGWLWLAVLWSGAVAWQVATALTDSKRRAAKAFAPHFALMTISTFGLAVGVVTGVSYPIA</sequence>
<evidence type="ECO:0000256" key="1">
    <source>
        <dbReference type="ARBA" id="ARBA00004236"/>
    </source>
</evidence>
<name>A0A482XX11_9EURY</name>
<dbReference type="OrthoDB" id="23833at2157"/>
<keyword evidence="3 4" id="KW-0472">Membrane</keyword>
<feature type="transmembrane region" description="Helical" evidence="4">
    <location>
        <begin position="27"/>
        <end position="45"/>
    </location>
</feature>
<comment type="caution">
    <text evidence="6">The sequence shown here is derived from an EMBL/GenBank/DDBJ whole genome shotgun (WGS) entry which is preliminary data.</text>
</comment>
<evidence type="ECO:0000256" key="3">
    <source>
        <dbReference type="ARBA" id="ARBA00023136"/>
    </source>
</evidence>
<dbReference type="InterPro" id="IPR017896">
    <property type="entry name" value="4Fe4S_Fe-S-bd"/>
</dbReference>
<dbReference type="EMBL" id="SHMR01000009">
    <property type="protein sequence ID" value="RZH66494.1"/>
    <property type="molecule type" value="Genomic_DNA"/>
</dbReference>
<dbReference type="STRING" id="222984.GCA_000731985_03507"/>
<evidence type="ECO:0000256" key="2">
    <source>
        <dbReference type="ARBA" id="ARBA00022475"/>
    </source>
</evidence>